<dbReference type="InterPro" id="IPR041657">
    <property type="entry name" value="HTH_17"/>
</dbReference>
<comment type="caution">
    <text evidence="2">The sequence shown here is derived from an EMBL/GenBank/DDBJ whole genome shotgun (WGS) entry which is preliminary data.</text>
</comment>
<dbReference type="Proteomes" id="UP000586827">
    <property type="component" value="Unassembled WGS sequence"/>
</dbReference>
<dbReference type="GO" id="GO:0003677">
    <property type="term" value="F:DNA binding"/>
    <property type="evidence" value="ECO:0007669"/>
    <property type="project" value="InterPro"/>
</dbReference>
<protein>
    <submittedName>
        <fullName evidence="2">Helix-turn-helix domain-containing protein</fullName>
    </submittedName>
</protein>
<dbReference type="AlphaFoldDB" id="A0A849CBN6"/>
<accession>A0A849CBN6</accession>
<keyword evidence="3" id="KW-1185">Reference proteome</keyword>
<feature type="domain" description="Helix-turn-helix" evidence="1">
    <location>
        <begin position="32"/>
        <end position="79"/>
    </location>
</feature>
<evidence type="ECO:0000313" key="2">
    <source>
        <dbReference type="EMBL" id="NNH72339.1"/>
    </source>
</evidence>
<dbReference type="EMBL" id="JABELX010000007">
    <property type="protein sequence ID" value="NNH72339.1"/>
    <property type="molecule type" value="Genomic_DNA"/>
</dbReference>
<dbReference type="Pfam" id="PF12728">
    <property type="entry name" value="HTH_17"/>
    <property type="match status" value="1"/>
</dbReference>
<evidence type="ECO:0000313" key="3">
    <source>
        <dbReference type="Proteomes" id="UP000586827"/>
    </source>
</evidence>
<sequence length="101" mass="11086">MPAELSALVGRILDLVAHGCTVTVASVPNEVSTTTAAKLLGISRPTLMKLIGEGRLPAHKVRSHTRLLSSDVFAYKDQQLAERRRAFSELRDIEDELGIEF</sequence>
<gene>
    <name evidence="2" type="ORF">HLB23_21170</name>
</gene>
<name>A0A849CBN6_9NOCA</name>
<dbReference type="NCBIfam" id="TIGR01764">
    <property type="entry name" value="excise"/>
    <property type="match status" value="1"/>
</dbReference>
<proteinExistence type="predicted"/>
<reference evidence="2 3" key="1">
    <citation type="submission" date="2020-05" db="EMBL/GenBank/DDBJ databases">
        <title>MicrobeNet Type strains.</title>
        <authorList>
            <person name="Nicholson A.C."/>
        </authorList>
    </citation>
    <scope>NUCLEOTIDE SEQUENCE [LARGE SCALE GENOMIC DNA]</scope>
    <source>
        <strain evidence="2 3">JCM 3224</strain>
    </source>
</reference>
<evidence type="ECO:0000259" key="1">
    <source>
        <dbReference type="Pfam" id="PF12728"/>
    </source>
</evidence>
<organism evidence="2 3">
    <name type="scientific">Nocardia uniformis</name>
    <dbReference type="NCBI Taxonomy" id="53432"/>
    <lineage>
        <taxon>Bacteria</taxon>
        <taxon>Bacillati</taxon>
        <taxon>Actinomycetota</taxon>
        <taxon>Actinomycetes</taxon>
        <taxon>Mycobacteriales</taxon>
        <taxon>Nocardiaceae</taxon>
        <taxon>Nocardia</taxon>
    </lineage>
</organism>
<dbReference type="InterPro" id="IPR010093">
    <property type="entry name" value="SinI_DNA-bd"/>
</dbReference>